<accession>A0A1G8MHM7</accession>
<reference evidence="1 2" key="1">
    <citation type="submission" date="2016-10" db="EMBL/GenBank/DDBJ databases">
        <authorList>
            <person name="de Groot N.N."/>
        </authorList>
    </citation>
    <scope>NUCLEOTIDE SEQUENCE [LARGE SCALE GENOMIC DNA]</scope>
    <source>
        <strain evidence="1 2">NLAE-zl-C57</strain>
    </source>
</reference>
<dbReference type="EMBL" id="FNDO01000064">
    <property type="protein sequence ID" value="SDI67355.1"/>
    <property type="molecule type" value="Genomic_DNA"/>
</dbReference>
<name>A0A1G8MHM7_BACOV</name>
<evidence type="ECO:0000313" key="1">
    <source>
        <dbReference type="EMBL" id="SDI67355.1"/>
    </source>
</evidence>
<evidence type="ECO:0000313" key="2">
    <source>
        <dbReference type="Proteomes" id="UP000181870"/>
    </source>
</evidence>
<proteinExistence type="predicted"/>
<gene>
    <name evidence="1" type="ORF">SAMN05192582_106429</name>
</gene>
<organism evidence="1 2">
    <name type="scientific">Bacteroides ovatus</name>
    <dbReference type="NCBI Taxonomy" id="28116"/>
    <lineage>
        <taxon>Bacteria</taxon>
        <taxon>Pseudomonadati</taxon>
        <taxon>Bacteroidota</taxon>
        <taxon>Bacteroidia</taxon>
        <taxon>Bacteroidales</taxon>
        <taxon>Bacteroidaceae</taxon>
        <taxon>Bacteroides</taxon>
    </lineage>
</organism>
<dbReference type="Proteomes" id="UP000181870">
    <property type="component" value="Unassembled WGS sequence"/>
</dbReference>
<sequence>MLYDMFYNLDSIGKTAYICTVILKTIFLP</sequence>
<protein>
    <submittedName>
        <fullName evidence="1">Uncharacterized protein</fullName>
    </submittedName>
</protein>
<dbReference type="AlphaFoldDB" id="A0A1G8MHM7"/>